<dbReference type="AlphaFoldDB" id="A0A0E9QKR0"/>
<evidence type="ECO:0000313" key="1">
    <source>
        <dbReference type="EMBL" id="JAH16925.1"/>
    </source>
</evidence>
<accession>A0A0E9QKR0</accession>
<reference evidence="1" key="2">
    <citation type="journal article" date="2015" name="Fish Shellfish Immunol.">
        <title>Early steps in the European eel (Anguilla anguilla)-Vibrio vulnificus interaction in the gills: Role of the RtxA13 toxin.</title>
        <authorList>
            <person name="Callol A."/>
            <person name="Pajuelo D."/>
            <person name="Ebbesson L."/>
            <person name="Teles M."/>
            <person name="MacKenzie S."/>
            <person name="Amaro C."/>
        </authorList>
    </citation>
    <scope>NUCLEOTIDE SEQUENCE</scope>
</reference>
<dbReference type="EMBL" id="GBXM01091652">
    <property type="protein sequence ID" value="JAH16925.1"/>
    <property type="molecule type" value="Transcribed_RNA"/>
</dbReference>
<name>A0A0E9QKR0_ANGAN</name>
<protein>
    <submittedName>
        <fullName evidence="1">Uncharacterized protein</fullName>
    </submittedName>
</protein>
<proteinExistence type="predicted"/>
<sequence length="18" mass="2050">MRTNVKMPTCKPLMKTGI</sequence>
<reference evidence="1" key="1">
    <citation type="submission" date="2014-11" db="EMBL/GenBank/DDBJ databases">
        <authorList>
            <person name="Amaro Gonzalez C."/>
        </authorList>
    </citation>
    <scope>NUCLEOTIDE SEQUENCE</scope>
</reference>
<organism evidence="1">
    <name type="scientific">Anguilla anguilla</name>
    <name type="common">European freshwater eel</name>
    <name type="synonym">Muraena anguilla</name>
    <dbReference type="NCBI Taxonomy" id="7936"/>
    <lineage>
        <taxon>Eukaryota</taxon>
        <taxon>Metazoa</taxon>
        <taxon>Chordata</taxon>
        <taxon>Craniata</taxon>
        <taxon>Vertebrata</taxon>
        <taxon>Euteleostomi</taxon>
        <taxon>Actinopterygii</taxon>
        <taxon>Neopterygii</taxon>
        <taxon>Teleostei</taxon>
        <taxon>Anguilliformes</taxon>
        <taxon>Anguillidae</taxon>
        <taxon>Anguilla</taxon>
    </lineage>
</organism>